<organism evidence="1 2">
    <name type="scientific">Streptomyces luteoverticillatus</name>
    <name type="common">Streptoverticillium luteoverticillatus</name>
    <dbReference type="NCBI Taxonomy" id="66425"/>
    <lineage>
        <taxon>Bacteria</taxon>
        <taxon>Bacillati</taxon>
        <taxon>Actinomycetota</taxon>
        <taxon>Actinomycetes</taxon>
        <taxon>Kitasatosporales</taxon>
        <taxon>Streptomycetaceae</taxon>
        <taxon>Streptomyces</taxon>
    </lineage>
</organism>
<dbReference type="EMBL" id="CP034587">
    <property type="protein sequence ID" value="AZQ74341.1"/>
    <property type="molecule type" value="Genomic_DNA"/>
</dbReference>
<reference evidence="1 2" key="1">
    <citation type="submission" date="2018-12" db="EMBL/GenBank/DDBJ databases">
        <title>The whole draft genome of Streptomyce luteoverticillatus CGMCC 15060.</title>
        <authorList>
            <person name="Feng Z."/>
            <person name="Chen G."/>
            <person name="Zhang J."/>
            <person name="Zhu H."/>
            <person name="Yu X."/>
            <person name="Zhang W."/>
            <person name="Zhang X."/>
        </authorList>
    </citation>
    <scope>NUCLEOTIDE SEQUENCE [LARGE SCALE GENOMIC DNA]</scope>
    <source>
        <strain evidence="1 2">CGMCC 15060</strain>
    </source>
</reference>
<evidence type="ECO:0000313" key="2">
    <source>
        <dbReference type="Proteomes" id="UP000267900"/>
    </source>
</evidence>
<proteinExistence type="predicted"/>
<dbReference type="RefSeq" id="WP_126916844.1">
    <property type="nucleotide sequence ID" value="NZ_CP034587.1"/>
</dbReference>
<dbReference type="AlphaFoldDB" id="A0A3S9PPQ0"/>
<accession>A0A3S9PPQ0</accession>
<name>A0A3S9PPQ0_STRLT</name>
<dbReference type="Proteomes" id="UP000267900">
    <property type="component" value="Chromosome"/>
</dbReference>
<evidence type="ECO:0000313" key="1">
    <source>
        <dbReference type="EMBL" id="AZQ74341.1"/>
    </source>
</evidence>
<protein>
    <submittedName>
        <fullName evidence="1">Uncharacterized protein</fullName>
    </submittedName>
</protein>
<gene>
    <name evidence="1" type="ORF">EKH77_26825</name>
</gene>
<keyword evidence="2" id="KW-1185">Reference proteome</keyword>
<sequence>MNDRARPRRRLAWYDPVGTVCKWTYGVGVLATLGLLGQLVRLEHHHNAVPNPPSASVPDLPAEE</sequence>